<keyword evidence="2" id="KW-1133">Transmembrane helix</keyword>
<keyword evidence="2" id="KW-0812">Transmembrane</keyword>
<dbReference type="EMBL" id="FNFY01000017">
    <property type="protein sequence ID" value="SDK99956.1"/>
    <property type="molecule type" value="Genomic_DNA"/>
</dbReference>
<keyword evidence="1" id="KW-0175">Coiled coil</keyword>
<dbReference type="InterPro" id="IPR007060">
    <property type="entry name" value="FtsL/DivIC"/>
</dbReference>
<name>A0A1G9GH17_9BACL</name>
<evidence type="ECO:0000256" key="1">
    <source>
        <dbReference type="SAM" id="Coils"/>
    </source>
</evidence>
<keyword evidence="2" id="KW-0472">Membrane</keyword>
<dbReference type="PANTHER" id="PTHR40027:SF1">
    <property type="entry name" value="CELL DIVISION PROTEIN DIVIC"/>
    <property type="match status" value="1"/>
</dbReference>
<evidence type="ECO:0000313" key="3">
    <source>
        <dbReference type="EMBL" id="SDK99956.1"/>
    </source>
</evidence>
<accession>A0A1G9GH17</accession>
<proteinExistence type="predicted"/>
<dbReference type="AlphaFoldDB" id="A0A1G9GH17"/>
<feature type="transmembrane region" description="Helical" evidence="2">
    <location>
        <begin position="34"/>
        <end position="53"/>
    </location>
</feature>
<gene>
    <name evidence="3" type="ORF">SAMN05216216_11739</name>
</gene>
<evidence type="ECO:0000313" key="4">
    <source>
        <dbReference type="Proteomes" id="UP000199008"/>
    </source>
</evidence>
<keyword evidence="4" id="KW-1185">Reference proteome</keyword>
<organism evidence="3 4">
    <name type="scientific">Lacicoccus qingdaonensis</name>
    <dbReference type="NCBI Taxonomy" id="576118"/>
    <lineage>
        <taxon>Bacteria</taxon>
        <taxon>Bacillati</taxon>
        <taxon>Bacillota</taxon>
        <taxon>Bacilli</taxon>
        <taxon>Bacillales</taxon>
        <taxon>Salinicoccaceae</taxon>
        <taxon>Lacicoccus</taxon>
    </lineage>
</organism>
<reference evidence="4" key="1">
    <citation type="submission" date="2016-10" db="EMBL/GenBank/DDBJ databases">
        <authorList>
            <person name="Varghese N."/>
            <person name="Submissions S."/>
        </authorList>
    </citation>
    <scope>NUCLEOTIDE SEQUENCE [LARGE SCALE GENOMIC DNA]</scope>
    <source>
        <strain evidence="4">CGMCC 1.8895</strain>
    </source>
</reference>
<dbReference type="PANTHER" id="PTHR40027">
    <property type="entry name" value="CELL DIVISION PROTEIN DIVIC"/>
    <property type="match status" value="1"/>
</dbReference>
<dbReference type="STRING" id="576118.SAMN05216216_11739"/>
<keyword evidence="3" id="KW-0131">Cell cycle</keyword>
<sequence>MNKKVVKLLNSYTKKKETEKKVLSDESRVSRKRTLLFGSIMLVIAGILLVIALHQNHQNSYLEEELAANEERLDNKITESQDLEQKIKQLNDDDYIMRIARSEFFLSEEGEIVFNLSDDNNDEPVTEESKFGE</sequence>
<dbReference type="GO" id="GO:0051301">
    <property type="term" value="P:cell division"/>
    <property type="evidence" value="ECO:0007669"/>
    <property type="project" value="UniProtKB-KW"/>
</dbReference>
<feature type="coiled-coil region" evidence="1">
    <location>
        <begin position="66"/>
        <end position="93"/>
    </location>
</feature>
<evidence type="ECO:0000256" key="2">
    <source>
        <dbReference type="SAM" id="Phobius"/>
    </source>
</evidence>
<dbReference type="Proteomes" id="UP000199008">
    <property type="component" value="Unassembled WGS sequence"/>
</dbReference>
<dbReference type="InterPro" id="IPR039076">
    <property type="entry name" value="DivIC"/>
</dbReference>
<dbReference type="Pfam" id="PF04977">
    <property type="entry name" value="DivIC"/>
    <property type="match status" value="1"/>
</dbReference>
<dbReference type="RefSeq" id="WP_092986944.1">
    <property type="nucleotide sequence ID" value="NZ_FNFY01000017.1"/>
</dbReference>
<dbReference type="OrthoDB" id="2991180at2"/>
<keyword evidence="3" id="KW-0132">Cell division</keyword>
<protein>
    <submittedName>
        <fullName evidence="3">Cell division protein DivIC</fullName>
    </submittedName>
</protein>